<keyword evidence="3" id="KW-1185">Reference proteome</keyword>
<proteinExistence type="predicted"/>
<evidence type="ECO:0000313" key="3">
    <source>
        <dbReference type="Proteomes" id="UP000757232"/>
    </source>
</evidence>
<dbReference type="OrthoDB" id="2804448at2759"/>
<comment type="caution">
    <text evidence="2">The sequence shown here is derived from an EMBL/GenBank/DDBJ whole genome shotgun (WGS) entry which is preliminary data.</text>
</comment>
<sequence length="394" mass="45062">MAEQSLVHVLDEGALANDIVRLLGGENQRLKQELREAQQRAQNAENQLRVLVAEAGPLVKNESAAHEQSLPNTERARQLDEEIASLQAQYQELEAKYEEEKVIRKLHETEFNELKLRNSGMEESPAHFDLQEHRQASQVHIPDDDNCNDPWGYIDESHGQREVDGPFRIKSFQQFNKFSVKTIDSYCENTLIPLGLLCIPFVRRRRDILWNQRSPGFGVSLAPSYCYEVDTSASCHKWKVNEVHAIEGPFELLFETRGFWYYCGTFSTTVIESRKNIEFFRSLQPQVREILMRETVEKSDFLPPVIEKSIMEMYSQGVLPITCLVFERIGFNNELHEALLKFGKSVNGPEFAFESSKSDMKKEAKAKRKAVDGKILEGKRAKLESAQTGTSTSA</sequence>
<evidence type="ECO:0000313" key="2">
    <source>
        <dbReference type="EMBL" id="OCB87754.1"/>
    </source>
</evidence>
<dbReference type="AlphaFoldDB" id="A0A9Q5NBR0"/>
<organism evidence="2 3">
    <name type="scientific">Sanghuangporus baumii</name>
    <name type="common">Phellinus baumii</name>
    <dbReference type="NCBI Taxonomy" id="108892"/>
    <lineage>
        <taxon>Eukaryota</taxon>
        <taxon>Fungi</taxon>
        <taxon>Dikarya</taxon>
        <taxon>Basidiomycota</taxon>
        <taxon>Agaricomycotina</taxon>
        <taxon>Agaricomycetes</taxon>
        <taxon>Hymenochaetales</taxon>
        <taxon>Hymenochaetaceae</taxon>
        <taxon>Sanghuangporus</taxon>
    </lineage>
</organism>
<name>A0A9Q5NBR0_SANBA</name>
<dbReference type="Proteomes" id="UP000757232">
    <property type="component" value="Unassembled WGS sequence"/>
</dbReference>
<dbReference type="EMBL" id="LNZH02000188">
    <property type="protein sequence ID" value="OCB87754.1"/>
    <property type="molecule type" value="Genomic_DNA"/>
</dbReference>
<evidence type="ECO:0000256" key="1">
    <source>
        <dbReference type="SAM" id="Coils"/>
    </source>
</evidence>
<keyword evidence="1" id="KW-0175">Coiled coil</keyword>
<protein>
    <submittedName>
        <fullName evidence="2">Uncharacterized protein</fullName>
    </submittedName>
</protein>
<reference evidence="2" key="1">
    <citation type="submission" date="2016-06" db="EMBL/GenBank/DDBJ databases">
        <title>Draft Genome sequence of the fungus Inonotus baumii.</title>
        <authorList>
            <person name="Zhu H."/>
            <person name="Lin W."/>
        </authorList>
    </citation>
    <scope>NUCLEOTIDE SEQUENCE</scope>
    <source>
        <strain evidence="2">821</strain>
    </source>
</reference>
<accession>A0A9Q5NBR0</accession>
<gene>
    <name evidence="2" type="ORF">A7U60_g5076</name>
</gene>
<feature type="coiled-coil region" evidence="1">
    <location>
        <begin position="20"/>
        <end position="110"/>
    </location>
</feature>